<keyword evidence="4" id="KW-1185">Reference proteome</keyword>
<organism evidence="3 4">
    <name type="scientific">Sporolactobacillus kofuensis</name>
    <dbReference type="NCBI Taxonomy" id="269672"/>
    <lineage>
        <taxon>Bacteria</taxon>
        <taxon>Bacillati</taxon>
        <taxon>Bacillota</taxon>
        <taxon>Bacilli</taxon>
        <taxon>Bacillales</taxon>
        <taxon>Sporolactobacillaceae</taxon>
        <taxon>Sporolactobacillus</taxon>
    </lineage>
</organism>
<reference evidence="4" key="1">
    <citation type="journal article" date="2019" name="Int. J. Syst. Evol. Microbiol.">
        <title>The Global Catalogue of Microorganisms (GCM) 10K type strain sequencing project: providing services to taxonomists for standard genome sequencing and annotation.</title>
        <authorList>
            <consortium name="The Broad Institute Genomics Platform"/>
            <consortium name="The Broad Institute Genome Sequencing Center for Infectious Disease"/>
            <person name="Wu L."/>
            <person name="Ma J."/>
        </authorList>
    </citation>
    <scope>NUCLEOTIDE SEQUENCE [LARGE SCALE GENOMIC DNA]</scope>
    <source>
        <strain evidence="4">CCUG 42001</strain>
    </source>
</reference>
<evidence type="ECO:0000256" key="1">
    <source>
        <dbReference type="SAM" id="Coils"/>
    </source>
</evidence>
<dbReference type="RefSeq" id="WP_253054796.1">
    <property type="nucleotide sequence ID" value="NZ_JAMXWN010000008.1"/>
</dbReference>
<comment type="caution">
    <text evidence="3">The sequence shown here is derived from an EMBL/GenBank/DDBJ whole genome shotgun (WGS) entry which is preliminary data.</text>
</comment>
<evidence type="ECO:0000256" key="2">
    <source>
        <dbReference type="SAM" id="MobiDB-lite"/>
    </source>
</evidence>
<keyword evidence="1" id="KW-0175">Coiled coil</keyword>
<name>A0ABW1WDR8_9BACL</name>
<feature type="region of interest" description="Disordered" evidence="2">
    <location>
        <begin position="52"/>
        <end position="73"/>
    </location>
</feature>
<feature type="compositionally biased region" description="Basic residues" evidence="2">
    <location>
        <begin position="63"/>
        <end position="73"/>
    </location>
</feature>
<sequence>MDKNQMVGKLNELQHQLSRMTDSVEREKLQLEINALEQALVGKIRAQNDALSGGLRDRITGGRIRKRSSAKLP</sequence>
<evidence type="ECO:0000313" key="4">
    <source>
        <dbReference type="Proteomes" id="UP001596267"/>
    </source>
</evidence>
<evidence type="ECO:0000313" key="3">
    <source>
        <dbReference type="EMBL" id="MFC6386731.1"/>
    </source>
</evidence>
<gene>
    <name evidence="3" type="ORF">ACFP7A_08955</name>
</gene>
<accession>A0ABW1WDR8</accession>
<proteinExistence type="predicted"/>
<dbReference type="EMBL" id="JBHSTQ010000008">
    <property type="protein sequence ID" value="MFC6386731.1"/>
    <property type="molecule type" value="Genomic_DNA"/>
</dbReference>
<feature type="coiled-coil region" evidence="1">
    <location>
        <begin position="10"/>
        <end position="46"/>
    </location>
</feature>
<dbReference type="Proteomes" id="UP001596267">
    <property type="component" value="Unassembled WGS sequence"/>
</dbReference>
<protein>
    <submittedName>
        <fullName evidence="3">Uncharacterized protein</fullName>
    </submittedName>
</protein>